<gene>
    <name evidence="1" type="ORF">J2W31_004500</name>
</gene>
<dbReference type="RefSeq" id="WP_307686086.1">
    <property type="nucleotide sequence ID" value="NZ_JAUSRD010000012.1"/>
</dbReference>
<dbReference type="Proteomes" id="UP001242045">
    <property type="component" value="Unassembled WGS sequence"/>
</dbReference>
<organism evidence="1 2">
    <name type="scientific">Variovorax boronicumulans</name>
    <dbReference type="NCBI Taxonomy" id="436515"/>
    <lineage>
        <taxon>Bacteria</taxon>
        <taxon>Pseudomonadati</taxon>
        <taxon>Pseudomonadota</taxon>
        <taxon>Betaproteobacteria</taxon>
        <taxon>Burkholderiales</taxon>
        <taxon>Comamonadaceae</taxon>
        <taxon>Variovorax</taxon>
    </lineage>
</organism>
<comment type="caution">
    <text evidence="1">The sequence shown here is derived from an EMBL/GenBank/DDBJ whole genome shotgun (WGS) entry which is preliminary data.</text>
</comment>
<evidence type="ECO:0000313" key="1">
    <source>
        <dbReference type="EMBL" id="MDP9895375.1"/>
    </source>
</evidence>
<evidence type="ECO:0008006" key="3">
    <source>
        <dbReference type="Google" id="ProtNLM"/>
    </source>
</evidence>
<dbReference type="EMBL" id="JAUSRD010000012">
    <property type="protein sequence ID" value="MDP9895375.1"/>
    <property type="molecule type" value="Genomic_DNA"/>
</dbReference>
<name>A0AAW8CYE8_9BURK</name>
<reference evidence="1" key="1">
    <citation type="submission" date="2023-07" db="EMBL/GenBank/DDBJ databases">
        <title>Sorghum-associated microbial communities from plants grown in Nebraska, USA.</title>
        <authorList>
            <person name="Schachtman D."/>
        </authorList>
    </citation>
    <scope>NUCLEOTIDE SEQUENCE</scope>
    <source>
        <strain evidence="1">DS3754</strain>
    </source>
</reference>
<proteinExistence type="predicted"/>
<accession>A0AAW8CYE8</accession>
<protein>
    <recommendedName>
        <fullName evidence="3">Phage tail protein</fullName>
    </recommendedName>
</protein>
<sequence length="170" mass="17581">MATITSKAGVQQRIFGGTPYGNRTVHKFSIDTNAAGGLVGGDVTTAIGLGDKVRLGRLPVGFELHDALTLVSTAFTALVTAKLGFEYVDGVDDTQAAADAQSRPYVPQDDDYFGAAIALNAAGRYRASNTAVRPVTLPKDAYLILTTAGAANAKVAALDILVEGVDRGPV</sequence>
<dbReference type="AlphaFoldDB" id="A0AAW8CYE8"/>
<evidence type="ECO:0000313" key="2">
    <source>
        <dbReference type="Proteomes" id="UP001242045"/>
    </source>
</evidence>